<dbReference type="EMBL" id="UZAF01016515">
    <property type="protein sequence ID" value="VDO29442.1"/>
    <property type="molecule type" value="Genomic_DNA"/>
</dbReference>
<organism evidence="4">
    <name type="scientific">Haemonchus placei</name>
    <name type="common">Barber's pole worm</name>
    <dbReference type="NCBI Taxonomy" id="6290"/>
    <lineage>
        <taxon>Eukaryota</taxon>
        <taxon>Metazoa</taxon>
        <taxon>Ecdysozoa</taxon>
        <taxon>Nematoda</taxon>
        <taxon>Chromadorea</taxon>
        <taxon>Rhabditida</taxon>
        <taxon>Rhabditina</taxon>
        <taxon>Rhabditomorpha</taxon>
        <taxon>Strongyloidea</taxon>
        <taxon>Trichostrongylidae</taxon>
        <taxon>Haemonchus</taxon>
    </lineage>
</organism>
<dbReference type="Proteomes" id="UP000268014">
    <property type="component" value="Unassembled WGS sequence"/>
</dbReference>
<evidence type="ECO:0000256" key="1">
    <source>
        <dbReference type="SAM" id="MobiDB-lite"/>
    </source>
</evidence>
<reference evidence="2 3" key="2">
    <citation type="submission" date="2018-11" db="EMBL/GenBank/DDBJ databases">
        <authorList>
            <consortium name="Pathogen Informatics"/>
        </authorList>
    </citation>
    <scope>NUCLEOTIDE SEQUENCE [LARGE SCALE GENOMIC DNA]</scope>
    <source>
        <strain evidence="2 3">MHpl1</strain>
    </source>
</reference>
<name>A0A0N4W8P2_HAEPC</name>
<dbReference type="AlphaFoldDB" id="A0A0N4W8P2"/>
<dbReference type="OMA" id="FSMMARI"/>
<dbReference type="SUPFAM" id="SSF103473">
    <property type="entry name" value="MFS general substrate transporter"/>
    <property type="match status" value="1"/>
</dbReference>
<keyword evidence="3" id="KW-1185">Reference proteome</keyword>
<dbReference type="InterPro" id="IPR036259">
    <property type="entry name" value="MFS_trans_sf"/>
</dbReference>
<dbReference type="WBParaSite" id="HPLM_0000659301-mRNA-1">
    <property type="protein sequence ID" value="HPLM_0000659301-mRNA-1"/>
    <property type="gene ID" value="HPLM_0000659301"/>
</dbReference>
<feature type="region of interest" description="Disordered" evidence="1">
    <location>
        <begin position="118"/>
        <end position="137"/>
    </location>
</feature>
<accession>A0A0N4W8P2</accession>
<sequence length="137" mass="15284">MVFPLLAKVFNSIVWCSQPLLYTESTPTAVRNVFCGVVGFLGDMGSVLAPYLKRLEAFHKSAPTLLIAVMSISSAALVLMMPETKDRKLPEDINDFELGPLLKCIKKKKKVTEEEEVMKEKPPLVDIRNKSNLPTAY</sequence>
<feature type="compositionally biased region" description="Basic and acidic residues" evidence="1">
    <location>
        <begin position="118"/>
        <end position="129"/>
    </location>
</feature>
<protein>
    <submittedName>
        <fullName evidence="4">MFS domain-containing protein</fullName>
    </submittedName>
</protein>
<proteinExistence type="predicted"/>
<dbReference type="OrthoDB" id="3936150at2759"/>
<gene>
    <name evidence="2" type="ORF">HPLM_LOCUS6585</name>
</gene>
<evidence type="ECO:0000313" key="2">
    <source>
        <dbReference type="EMBL" id="VDO29442.1"/>
    </source>
</evidence>
<evidence type="ECO:0000313" key="3">
    <source>
        <dbReference type="Proteomes" id="UP000268014"/>
    </source>
</evidence>
<dbReference type="STRING" id="6290.A0A0N4W8P2"/>
<dbReference type="Gene3D" id="1.20.1250.20">
    <property type="entry name" value="MFS general substrate transporter like domains"/>
    <property type="match status" value="1"/>
</dbReference>
<evidence type="ECO:0000313" key="4">
    <source>
        <dbReference type="WBParaSite" id="HPLM_0000659301-mRNA-1"/>
    </source>
</evidence>
<reference evidence="4" key="1">
    <citation type="submission" date="2017-02" db="UniProtKB">
        <authorList>
            <consortium name="WormBaseParasite"/>
        </authorList>
    </citation>
    <scope>IDENTIFICATION</scope>
</reference>